<evidence type="ECO:0000256" key="2">
    <source>
        <dbReference type="ARBA" id="ARBA00022679"/>
    </source>
</evidence>
<dbReference type="EMBL" id="AJWY01009493">
    <property type="protein sequence ID" value="EKC58204.1"/>
    <property type="molecule type" value="Genomic_DNA"/>
</dbReference>
<name>K1SRY2_9ZZZZ</name>
<dbReference type="AlphaFoldDB" id="K1SRY2"/>
<evidence type="ECO:0000256" key="3">
    <source>
        <dbReference type="ARBA" id="ARBA00022695"/>
    </source>
</evidence>
<dbReference type="InterPro" id="IPR039741">
    <property type="entry name" value="UDP-sugar_pyrophosphorylase"/>
</dbReference>
<dbReference type="GO" id="GO:0070569">
    <property type="term" value="F:uridylyltransferase activity"/>
    <property type="evidence" value="ECO:0007669"/>
    <property type="project" value="InterPro"/>
</dbReference>
<reference evidence="4" key="1">
    <citation type="journal article" date="2013" name="Environ. Microbiol.">
        <title>Microbiota from the distal guts of lean and obese adolescents exhibit partial functional redundancy besides clear differences in community structure.</title>
        <authorList>
            <person name="Ferrer M."/>
            <person name="Ruiz A."/>
            <person name="Lanza F."/>
            <person name="Haange S.B."/>
            <person name="Oberbach A."/>
            <person name="Till H."/>
            <person name="Bargiela R."/>
            <person name="Campoy C."/>
            <person name="Segura M.T."/>
            <person name="Richter M."/>
            <person name="von Bergen M."/>
            <person name="Seifert J."/>
            <person name="Suarez A."/>
        </authorList>
    </citation>
    <scope>NUCLEOTIDE SEQUENCE</scope>
</reference>
<dbReference type="Gene3D" id="3.90.550.10">
    <property type="entry name" value="Spore Coat Polysaccharide Biosynthesis Protein SpsA, Chain A"/>
    <property type="match status" value="1"/>
</dbReference>
<dbReference type="Pfam" id="PF01704">
    <property type="entry name" value="UDPGP"/>
    <property type="match status" value="1"/>
</dbReference>
<dbReference type="PANTHER" id="PTHR11952">
    <property type="entry name" value="UDP- GLUCOSE PYROPHOSPHORYLASE"/>
    <property type="match status" value="1"/>
</dbReference>
<protein>
    <submittedName>
        <fullName evidence="4">UDP-N-acteylglucosamine pyrophosphorylase 1</fullName>
    </submittedName>
</protein>
<comment type="similarity">
    <text evidence="1">Belongs to the UDPGP type 1 family.</text>
</comment>
<keyword evidence="3" id="KW-0548">Nucleotidyltransferase</keyword>
<proteinExistence type="inferred from homology"/>
<evidence type="ECO:0000313" key="4">
    <source>
        <dbReference type="EMBL" id="EKC58204.1"/>
    </source>
</evidence>
<dbReference type="InterPro" id="IPR029044">
    <property type="entry name" value="Nucleotide-diphossugar_trans"/>
</dbReference>
<dbReference type="PANTHER" id="PTHR11952:SF2">
    <property type="entry name" value="LD24639P"/>
    <property type="match status" value="1"/>
</dbReference>
<feature type="non-terminal residue" evidence="4">
    <location>
        <position position="243"/>
    </location>
</feature>
<comment type="caution">
    <text evidence="4">The sequence shown here is derived from an EMBL/GenBank/DDBJ whole genome shotgun (WGS) entry which is preliminary data.</text>
</comment>
<accession>K1SRY2</accession>
<organism evidence="4">
    <name type="scientific">human gut metagenome</name>
    <dbReference type="NCBI Taxonomy" id="408170"/>
    <lineage>
        <taxon>unclassified sequences</taxon>
        <taxon>metagenomes</taxon>
        <taxon>organismal metagenomes</taxon>
    </lineage>
</organism>
<evidence type="ECO:0000256" key="1">
    <source>
        <dbReference type="ARBA" id="ARBA00010401"/>
    </source>
</evidence>
<keyword evidence="2" id="KW-0808">Transferase</keyword>
<dbReference type="SUPFAM" id="SSF53448">
    <property type="entry name" value="Nucleotide-diphospho-sugar transferases"/>
    <property type="match status" value="1"/>
</dbReference>
<dbReference type="InterPro" id="IPR002618">
    <property type="entry name" value="UDPGP_fam"/>
</dbReference>
<gene>
    <name evidence="4" type="ORF">LEA_13979</name>
</gene>
<sequence>MSMTLEQAKEKLAKYGQEHVLKYYGELNEEEKQGILDQIETTDMSILEACKHKEDLAKKGVITPLAAMQLDEIEANREEFTATGIEAIRQGKVAAVLLAGGMGTRLGSDNPKGMYNVGLTRELYIFECLINNLMEVVHQADSWIHLFVMTSDKNNDATITFLKEHDFFGYNADYVHFFKQEMAAATDYEGKIYLEEKGKLSTSPNGNGGWFISMKNNGMLDIVHNEGIEWINVFAVDNVLQRI</sequence>